<keyword evidence="7" id="KW-0539">Nucleus</keyword>
<dbReference type="AlphaFoldDB" id="A0A0A0AT07"/>
<dbReference type="GO" id="GO:0006998">
    <property type="term" value="P:nuclear envelope organization"/>
    <property type="evidence" value="ECO:0007669"/>
    <property type="project" value="TreeGrafter"/>
</dbReference>
<feature type="coiled-coil region" evidence="12">
    <location>
        <begin position="180"/>
        <end position="359"/>
    </location>
</feature>
<evidence type="ECO:0000256" key="12">
    <source>
        <dbReference type="SAM" id="Coils"/>
    </source>
</evidence>
<feature type="compositionally biased region" description="Gly residues" evidence="13">
    <location>
        <begin position="134"/>
        <end position="145"/>
    </location>
</feature>
<evidence type="ECO:0000259" key="14">
    <source>
        <dbReference type="PROSITE" id="PS51841"/>
    </source>
</evidence>
<dbReference type="PROSITE" id="PS00226">
    <property type="entry name" value="IF_ROD_1"/>
    <property type="match status" value="1"/>
</dbReference>
<dbReference type="Gene3D" id="2.60.40.1260">
    <property type="entry name" value="Lamin Tail domain"/>
    <property type="match status" value="1"/>
</dbReference>
<dbReference type="GO" id="GO:0031507">
    <property type="term" value="P:heterochromatin formation"/>
    <property type="evidence" value="ECO:0007669"/>
    <property type="project" value="TreeGrafter"/>
</dbReference>
<dbReference type="GO" id="GO:0005652">
    <property type="term" value="C:nuclear lamina"/>
    <property type="evidence" value="ECO:0007669"/>
    <property type="project" value="UniProtKB-SubCell"/>
</dbReference>
<accession>A0A0A0AT07</accession>
<dbReference type="PROSITE" id="PS51841">
    <property type="entry name" value="LTD"/>
    <property type="match status" value="1"/>
</dbReference>
<feature type="compositionally biased region" description="Polar residues" evidence="13">
    <location>
        <begin position="1"/>
        <end position="16"/>
    </location>
</feature>
<feature type="non-terminal residue" evidence="16">
    <location>
        <position position="521"/>
    </location>
</feature>
<feature type="domain" description="IF rod" evidence="15">
    <location>
        <begin position="20"/>
        <end position="377"/>
    </location>
</feature>
<feature type="region of interest" description="Disordered" evidence="13">
    <location>
        <begin position="105"/>
        <end position="153"/>
    </location>
</feature>
<dbReference type="Proteomes" id="UP000053858">
    <property type="component" value="Unassembled WGS sequence"/>
</dbReference>
<evidence type="ECO:0000313" key="17">
    <source>
        <dbReference type="Proteomes" id="UP000053858"/>
    </source>
</evidence>
<evidence type="ECO:0000256" key="13">
    <source>
        <dbReference type="SAM" id="MobiDB-lite"/>
    </source>
</evidence>
<dbReference type="GO" id="GO:0005882">
    <property type="term" value="C:intermediate filament"/>
    <property type="evidence" value="ECO:0007669"/>
    <property type="project" value="UniProtKB-KW"/>
</dbReference>
<organism evidence="16 17">
    <name type="scientific">Charadrius vociferus</name>
    <name type="common">Killdeer</name>
    <name type="synonym">Aegialitis vocifera</name>
    <dbReference type="NCBI Taxonomy" id="50402"/>
    <lineage>
        <taxon>Eukaryota</taxon>
        <taxon>Metazoa</taxon>
        <taxon>Chordata</taxon>
        <taxon>Craniata</taxon>
        <taxon>Vertebrata</taxon>
        <taxon>Euteleostomi</taxon>
        <taxon>Archelosauria</taxon>
        <taxon>Archosauria</taxon>
        <taxon>Dinosauria</taxon>
        <taxon>Saurischia</taxon>
        <taxon>Theropoda</taxon>
        <taxon>Coelurosauria</taxon>
        <taxon>Aves</taxon>
        <taxon>Neognathae</taxon>
        <taxon>Neoaves</taxon>
        <taxon>Charadriiformes</taxon>
        <taxon>Charadriidae</taxon>
        <taxon>Charadrius</taxon>
    </lineage>
</organism>
<comment type="similarity">
    <text evidence="11">Belongs to the intermediate filament family.</text>
</comment>
<evidence type="ECO:0000256" key="4">
    <source>
        <dbReference type="ARBA" id="ARBA00022553"/>
    </source>
</evidence>
<keyword evidence="3" id="KW-0488">Methylation</keyword>
<comment type="subcellular location">
    <subcellularLocation>
        <location evidence="10">Nucleus lamina</location>
    </subcellularLocation>
    <subcellularLocation>
        <location evidence="1">Nucleus matrix</location>
    </subcellularLocation>
    <subcellularLocation>
        <location evidence="2">Nucleus</location>
        <location evidence="2">Nucleoplasm</location>
    </subcellularLocation>
</comment>
<evidence type="ECO:0000256" key="6">
    <source>
        <dbReference type="ARBA" id="ARBA00023054"/>
    </source>
</evidence>
<keyword evidence="4" id="KW-0597">Phosphoprotein</keyword>
<protein>
    <submittedName>
        <fullName evidence="16">Lamin-A</fullName>
    </submittedName>
</protein>
<dbReference type="InterPro" id="IPR018039">
    <property type="entry name" value="IF_conserved"/>
</dbReference>
<dbReference type="GO" id="GO:0005200">
    <property type="term" value="F:structural constituent of cytoskeleton"/>
    <property type="evidence" value="ECO:0007669"/>
    <property type="project" value="TreeGrafter"/>
</dbReference>
<dbReference type="GO" id="GO:0005654">
    <property type="term" value="C:nucleoplasm"/>
    <property type="evidence" value="ECO:0007669"/>
    <property type="project" value="UniProtKB-SubCell"/>
</dbReference>
<dbReference type="Gene3D" id="1.20.5.500">
    <property type="entry name" value="Single helix bin"/>
    <property type="match status" value="1"/>
</dbReference>
<evidence type="ECO:0000313" key="16">
    <source>
        <dbReference type="EMBL" id="KGL97719.1"/>
    </source>
</evidence>
<dbReference type="InterPro" id="IPR039008">
    <property type="entry name" value="IF_rod_dom"/>
</dbReference>
<evidence type="ECO:0000256" key="3">
    <source>
        <dbReference type="ARBA" id="ARBA00022481"/>
    </source>
</evidence>
<dbReference type="GO" id="GO:0051664">
    <property type="term" value="P:nuclear pore localization"/>
    <property type="evidence" value="ECO:0007669"/>
    <property type="project" value="TreeGrafter"/>
</dbReference>
<dbReference type="Gene3D" id="1.20.5.1160">
    <property type="entry name" value="Vasodilator-stimulated phosphoprotein"/>
    <property type="match status" value="2"/>
</dbReference>
<evidence type="ECO:0000256" key="10">
    <source>
        <dbReference type="ARBA" id="ARBA00024186"/>
    </source>
</evidence>
<dbReference type="STRING" id="50402.A0A0A0AT07"/>
<dbReference type="Pfam" id="PF00038">
    <property type="entry name" value="Filament"/>
    <property type="match status" value="1"/>
</dbReference>
<evidence type="ECO:0000256" key="8">
    <source>
        <dbReference type="ARBA" id="ARBA00023288"/>
    </source>
</evidence>
<keyword evidence="9" id="KW-0636">Prenylation</keyword>
<dbReference type="InterPro" id="IPR036415">
    <property type="entry name" value="Lamin_tail_dom_sf"/>
</dbReference>
<evidence type="ECO:0000256" key="9">
    <source>
        <dbReference type="ARBA" id="ARBA00023289"/>
    </source>
</evidence>
<dbReference type="GO" id="GO:0090435">
    <property type="term" value="P:protein localization to nuclear envelope"/>
    <property type="evidence" value="ECO:0007669"/>
    <property type="project" value="TreeGrafter"/>
</dbReference>
<evidence type="ECO:0000256" key="7">
    <source>
        <dbReference type="ARBA" id="ARBA00023242"/>
    </source>
</evidence>
<keyword evidence="5 11" id="KW-0403">Intermediate filament</keyword>
<dbReference type="Pfam" id="PF00932">
    <property type="entry name" value="LTD"/>
    <property type="match status" value="1"/>
</dbReference>
<dbReference type="EMBL" id="KL873106">
    <property type="protein sequence ID" value="KGL97719.1"/>
    <property type="molecule type" value="Genomic_DNA"/>
</dbReference>
<dbReference type="SUPFAM" id="SSF74853">
    <property type="entry name" value="Lamin A/C globular tail domain"/>
    <property type="match status" value="1"/>
</dbReference>
<dbReference type="PANTHER" id="PTHR45721:SF5">
    <property type="entry name" value="PRELAMIN-A_C"/>
    <property type="match status" value="1"/>
</dbReference>
<dbReference type="GO" id="GO:0007097">
    <property type="term" value="P:nuclear migration"/>
    <property type="evidence" value="ECO:0007669"/>
    <property type="project" value="TreeGrafter"/>
</dbReference>
<evidence type="ECO:0000256" key="1">
    <source>
        <dbReference type="ARBA" id="ARBA00004109"/>
    </source>
</evidence>
<evidence type="ECO:0000256" key="5">
    <source>
        <dbReference type="ARBA" id="ARBA00022754"/>
    </source>
</evidence>
<evidence type="ECO:0000259" key="15">
    <source>
        <dbReference type="PROSITE" id="PS51842"/>
    </source>
</evidence>
<feature type="domain" description="LTD" evidence="14">
    <location>
        <begin position="412"/>
        <end position="521"/>
    </location>
</feature>
<feature type="region of interest" description="Disordered" evidence="13">
    <location>
        <begin position="1"/>
        <end position="21"/>
    </location>
</feature>
<proteinExistence type="inferred from homology"/>
<dbReference type="FunFam" id="1.20.5.170:FF:000033">
    <property type="entry name" value="Lamin A/C"/>
    <property type="match status" value="1"/>
</dbReference>
<dbReference type="PROSITE" id="PS51842">
    <property type="entry name" value="IF_ROD_2"/>
    <property type="match status" value="1"/>
</dbReference>
<evidence type="ECO:0000256" key="11">
    <source>
        <dbReference type="RuleBase" id="RU000685"/>
    </source>
</evidence>
<dbReference type="SMART" id="SM01391">
    <property type="entry name" value="Filament"/>
    <property type="match status" value="1"/>
</dbReference>
<dbReference type="Gene3D" id="1.20.5.170">
    <property type="match status" value="1"/>
</dbReference>
<feature type="non-terminal residue" evidence="16">
    <location>
        <position position="1"/>
    </location>
</feature>
<keyword evidence="17" id="KW-1185">Reference proteome</keyword>
<gene>
    <name evidence="16" type="ORF">N301_01214</name>
</gene>
<keyword evidence="6 12" id="KW-0175">Coiled coil</keyword>
<feature type="compositionally biased region" description="Polar residues" evidence="13">
    <location>
        <begin position="381"/>
        <end position="399"/>
    </location>
</feature>
<dbReference type="SUPFAM" id="SSF64593">
    <property type="entry name" value="Intermediate filament protein, coiled coil region"/>
    <property type="match status" value="2"/>
</dbReference>
<name>A0A0A0AT07_CHAVO</name>
<keyword evidence="8" id="KW-0449">Lipoprotein</keyword>
<dbReference type="GO" id="GO:0016363">
    <property type="term" value="C:nuclear matrix"/>
    <property type="evidence" value="ECO:0007669"/>
    <property type="project" value="UniProtKB-SubCell"/>
</dbReference>
<sequence>TRSGASGTPLSPTRITRLQEKEDLQELNDRLAVYIDKVRSLELENAGLRLRITESEEVVSREVSGIKAAYESELADARKTLDSVAKERARLQLELSKVREEHKELKARASRGAQGIEGVSGASRGFQRQKRGFQGRGSGQQGGFRGSRAPAEPVGSRCACSRLGHMSAENKSCPSSLLRRVDAENRLQTLKEELEFQKNIYSEELRETKRRHETRLVEIDNGRQREFESKLSEALQELRSQHEAQIRLYKEELEKTYGAKLENAKQSAERNSNMVGAAHEELQQTRIRIDNLSSEVSQLQKQLAAKEAKLHDLEDILARERETNRRLLSDKEREMAEMRARMQQQLDEYQELLDIKLALDMEINAYRKLLEGEEERLRLSPSPSSHKGASRSHLSTPGSSKKRKLEDSESRTSFSHHARTSGRVGVEEVDLEGRFVRLRNKSNEDQAMGNWQIKRQNGDDPPITYRFPPKFTLKAGQVVTIWASGAGATHSPPSNVVWKAQSSWGSGDSLRTALINSNGEE</sequence>
<reference evidence="17" key="1">
    <citation type="journal article" date="2014" name="Science">
        <title>Comparative genomics reveals insights into avian genome evolution and adaptation.</title>
        <authorList>
            <consortium name="Avian Genome Consortium"/>
            <person name="Zhang G."/>
            <person name="Li C."/>
            <person name="Li Q."/>
            <person name="Li B."/>
            <person name="Larkin D.M."/>
            <person name="Lee C."/>
            <person name="Storz J.F."/>
            <person name="Antunes A."/>
            <person name="Greenwold M.J."/>
            <person name="Meredith R.W."/>
            <person name="Odeen A."/>
            <person name="Cui J."/>
            <person name="Zhou Q."/>
            <person name="Xu L."/>
            <person name="Pan H."/>
            <person name="Wang Z."/>
            <person name="Jin L."/>
            <person name="Zhang P."/>
            <person name="Hu H."/>
            <person name="Yang W."/>
            <person name="Hu J."/>
            <person name="Xiao J."/>
            <person name="Yang Z."/>
            <person name="Liu Y."/>
            <person name="Xie Q."/>
            <person name="Yu H."/>
            <person name="Lian J."/>
            <person name="Wen P."/>
            <person name="Zhang F."/>
            <person name="Li H."/>
            <person name="Zeng Y."/>
            <person name="Xiong Z."/>
            <person name="Liu S."/>
            <person name="Zhou L."/>
            <person name="Huang Z."/>
            <person name="An N."/>
            <person name="Wang J."/>
            <person name="Zheng Q."/>
            <person name="Xiong Y."/>
            <person name="Wang G."/>
            <person name="Wang B."/>
            <person name="Wang J."/>
            <person name="Fan Y."/>
            <person name="da Fonseca R.R."/>
            <person name="Alfaro-Nunez A."/>
            <person name="Schubert M."/>
            <person name="Orlando L."/>
            <person name="Mourier T."/>
            <person name="Howard J.T."/>
            <person name="Ganapathy G."/>
            <person name="Pfenning A."/>
            <person name="Whitney O."/>
            <person name="Rivas M.V."/>
            <person name="Hara E."/>
            <person name="Smith J."/>
            <person name="Farre M."/>
            <person name="Narayan J."/>
            <person name="Slavov G."/>
            <person name="Romanov M.N."/>
            <person name="Borges R."/>
            <person name="Machado J.P."/>
            <person name="Khan I."/>
            <person name="Springer M.S."/>
            <person name="Gatesy J."/>
            <person name="Hoffmann F.G."/>
            <person name="Opazo J.C."/>
            <person name="Hastad O."/>
            <person name="Sawyer R.H."/>
            <person name="Kim H."/>
            <person name="Kim K.W."/>
            <person name="Kim H.J."/>
            <person name="Cho S."/>
            <person name="Li N."/>
            <person name="Huang Y."/>
            <person name="Bruford M.W."/>
            <person name="Zhan X."/>
            <person name="Dixon A."/>
            <person name="Bertelsen M.F."/>
            <person name="Derryberry E."/>
            <person name="Warren W."/>
            <person name="Wilson R.K."/>
            <person name="Li S."/>
            <person name="Ray D.A."/>
            <person name="Green R.E."/>
            <person name="O'Brien S.J."/>
            <person name="Griffin D."/>
            <person name="Johnson W.E."/>
            <person name="Haussler D."/>
            <person name="Ryder O.A."/>
            <person name="Willerslev E."/>
            <person name="Graves G.R."/>
            <person name="Alstrom P."/>
            <person name="Fjeldsa J."/>
            <person name="Mindell D.P."/>
            <person name="Edwards S.V."/>
            <person name="Braun E.L."/>
            <person name="Rahbek C."/>
            <person name="Burt D.W."/>
            <person name="Houde P."/>
            <person name="Zhang Y."/>
            <person name="Yang H."/>
            <person name="Wang J."/>
            <person name="Jarvis E.D."/>
            <person name="Gilbert M.T."/>
            <person name="Wang J."/>
        </authorList>
    </citation>
    <scope>NUCLEOTIDE SEQUENCE [LARGE SCALE GENOMIC DNA]</scope>
</reference>
<dbReference type="PANTHER" id="PTHR45721">
    <property type="entry name" value="LAMIN DM0-RELATED"/>
    <property type="match status" value="1"/>
</dbReference>
<dbReference type="InterPro" id="IPR001322">
    <property type="entry name" value="Lamin_tail_dom"/>
</dbReference>
<evidence type="ECO:0000256" key="2">
    <source>
        <dbReference type="ARBA" id="ARBA00004642"/>
    </source>
</evidence>
<feature type="region of interest" description="Disordered" evidence="13">
    <location>
        <begin position="374"/>
        <end position="425"/>
    </location>
</feature>